<proteinExistence type="predicted"/>
<dbReference type="Proteomes" id="UP000217790">
    <property type="component" value="Unassembled WGS sequence"/>
</dbReference>
<evidence type="ECO:0000256" key="1">
    <source>
        <dbReference type="SAM" id="MobiDB-lite"/>
    </source>
</evidence>
<accession>A0A2H3DNH7</accession>
<gene>
    <name evidence="2" type="ORF">ARMGADRAFT_1082349</name>
</gene>
<evidence type="ECO:0000313" key="3">
    <source>
        <dbReference type="Proteomes" id="UP000217790"/>
    </source>
</evidence>
<organism evidence="2 3">
    <name type="scientific">Armillaria gallica</name>
    <name type="common">Bulbous honey fungus</name>
    <name type="synonym">Armillaria bulbosa</name>
    <dbReference type="NCBI Taxonomy" id="47427"/>
    <lineage>
        <taxon>Eukaryota</taxon>
        <taxon>Fungi</taxon>
        <taxon>Dikarya</taxon>
        <taxon>Basidiomycota</taxon>
        <taxon>Agaricomycotina</taxon>
        <taxon>Agaricomycetes</taxon>
        <taxon>Agaricomycetidae</taxon>
        <taxon>Agaricales</taxon>
        <taxon>Marasmiineae</taxon>
        <taxon>Physalacriaceae</taxon>
        <taxon>Armillaria</taxon>
    </lineage>
</organism>
<dbReference type="InParanoid" id="A0A2H3DNH7"/>
<evidence type="ECO:0000313" key="2">
    <source>
        <dbReference type="EMBL" id="PBK90627.1"/>
    </source>
</evidence>
<feature type="region of interest" description="Disordered" evidence="1">
    <location>
        <begin position="1"/>
        <end position="83"/>
    </location>
</feature>
<protein>
    <submittedName>
        <fullName evidence="2">Uncharacterized protein</fullName>
    </submittedName>
</protein>
<keyword evidence="3" id="KW-1185">Reference proteome</keyword>
<dbReference type="EMBL" id="KZ293664">
    <property type="protein sequence ID" value="PBK90627.1"/>
    <property type="molecule type" value="Genomic_DNA"/>
</dbReference>
<reference evidence="3" key="1">
    <citation type="journal article" date="2017" name="Nat. Ecol. Evol.">
        <title>Genome expansion and lineage-specific genetic innovations in the forest pathogenic fungi Armillaria.</title>
        <authorList>
            <person name="Sipos G."/>
            <person name="Prasanna A.N."/>
            <person name="Walter M.C."/>
            <person name="O'Connor E."/>
            <person name="Balint B."/>
            <person name="Krizsan K."/>
            <person name="Kiss B."/>
            <person name="Hess J."/>
            <person name="Varga T."/>
            <person name="Slot J."/>
            <person name="Riley R."/>
            <person name="Boka B."/>
            <person name="Rigling D."/>
            <person name="Barry K."/>
            <person name="Lee J."/>
            <person name="Mihaltcheva S."/>
            <person name="LaButti K."/>
            <person name="Lipzen A."/>
            <person name="Waldron R."/>
            <person name="Moloney N.M."/>
            <person name="Sperisen C."/>
            <person name="Kredics L."/>
            <person name="Vagvoelgyi C."/>
            <person name="Patrignani A."/>
            <person name="Fitzpatrick D."/>
            <person name="Nagy I."/>
            <person name="Doyle S."/>
            <person name="Anderson J.B."/>
            <person name="Grigoriev I.V."/>
            <person name="Gueldener U."/>
            <person name="Muensterkoetter M."/>
            <person name="Nagy L.G."/>
        </authorList>
    </citation>
    <scope>NUCLEOTIDE SEQUENCE [LARGE SCALE GENOMIC DNA]</scope>
    <source>
        <strain evidence="3">Ar21-2</strain>
    </source>
</reference>
<name>A0A2H3DNH7_ARMGA</name>
<dbReference type="AlphaFoldDB" id="A0A2H3DNH7"/>
<sequence>MSETVGAEEHPLSNRSILGEDGNASNGEQIFDHADFGIYDADDDDDCGSSEGEHMNPMDNQQEEPPCQGVAKESDSDSEDEVVYGNPTTEAKEEMQTIPLFEFGGDFTRIIKKSSMDV</sequence>